<evidence type="ECO:0000313" key="2">
    <source>
        <dbReference type="EMBL" id="PRQ23522.1"/>
    </source>
</evidence>
<name>A0A2P6PNN3_ROSCH</name>
<dbReference type="AlphaFoldDB" id="A0A2P6PNN3"/>
<organism evidence="2 3">
    <name type="scientific">Rosa chinensis</name>
    <name type="common">China rose</name>
    <dbReference type="NCBI Taxonomy" id="74649"/>
    <lineage>
        <taxon>Eukaryota</taxon>
        <taxon>Viridiplantae</taxon>
        <taxon>Streptophyta</taxon>
        <taxon>Embryophyta</taxon>
        <taxon>Tracheophyta</taxon>
        <taxon>Spermatophyta</taxon>
        <taxon>Magnoliopsida</taxon>
        <taxon>eudicotyledons</taxon>
        <taxon>Gunneridae</taxon>
        <taxon>Pentapetalae</taxon>
        <taxon>rosids</taxon>
        <taxon>fabids</taxon>
        <taxon>Rosales</taxon>
        <taxon>Rosaceae</taxon>
        <taxon>Rosoideae</taxon>
        <taxon>Rosoideae incertae sedis</taxon>
        <taxon>Rosa</taxon>
    </lineage>
</organism>
<sequence>MKTSDDSDQIETSDHVWMRYIPFVEFGFHQPPFTCRVILEHYSQDYSVRCTSYGVHLVMPMVNDMKMVNNTKMMIDDEYGESIPGTSNRNKTSPDEYLVHRQRSNSSSKTLVLN</sequence>
<protein>
    <submittedName>
        <fullName evidence="2">Uncharacterized protein</fullName>
    </submittedName>
</protein>
<feature type="compositionally biased region" description="Polar residues" evidence="1">
    <location>
        <begin position="104"/>
        <end position="114"/>
    </location>
</feature>
<keyword evidence="3" id="KW-1185">Reference proteome</keyword>
<dbReference type="Gramene" id="PRQ23522">
    <property type="protein sequence ID" value="PRQ23522"/>
    <property type="gene ID" value="RchiOBHm_Chr6g0262301"/>
</dbReference>
<evidence type="ECO:0000313" key="3">
    <source>
        <dbReference type="Proteomes" id="UP000238479"/>
    </source>
</evidence>
<comment type="caution">
    <text evidence="2">The sequence shown here is derived from an EMBL/GenBank/DDBJ whole genome shotgun (WGS) entry which is preliminary data.</text>
</comment>
<evidence type="ECO:0000256" key="1">
    <source>
        <dbReference type="SAM" id="MobiDB-lite"/>
    </source>
</evidence>
<dbReference type="Proteomes" id="UP000238479">
    <property type="component" value="Chromosome 6"/>
</dbReference>
<reference evidence="2 3" key="1">
    <citation type="journal article" date="2018" name="Nat. Genet.">
        <title>The Rosa genome provides new insights in the design of modern roses.</title>
        <authorList>
            <person name="Bendahmane M."/>
        </authorList>
    </citation>
    <scope>NUCLEOTIDE SEQUENCE [LARGE SCALE GENOMIC DNA]</scope>
    <source>
        <strain evidence="3">cv. Old Blush</strain>
    </source>
</reference>
<dbReference type="EMBL" id="PDCK01000044">
    <property type="protein sequence ID" value="PRQ23522.1"/>
    <property type="molecule type" value="Genomic_DNA"/>
</dbReference>
<gene>
    <name evidence="2" type="ORF">RchiOBHm_Chr6g0262301</name>
</gene>
<proteinExistence type="predicted"/>
<accession>A0A2P6PNN3</accession>
<feature type="region of interest" description="Disordered" evidence="1">
    <location>
        <begin position="78"/>
        <end position="114"/>
    </location>
</feature>